<dbReference type="KEGG" id="sapo:SAPIO_CDS2742"/>
<evidence type="ECO:0008006" key="3">
    <source>
        <dbReference type="Google" id="ProtNLM"/>
    </source>
</evidence>
<gene>
    <name evidence="1" type="ORF">SAPIO_CDS2742</name>
</gene>
<evidence type="ECO:0000313" key="2">
    <source>
        <dbReference type="Proteomes" id="UP000028545"/>
    </source>
</evidence>
<evidence type="ECO:0000313" key="1">
    <source>
        <dbReference type="EMBL" id="KEZ44669.1"/>
    </source>
</evidence>
<proteinExistence type="predicted"/>
<accession>A0A084GBF7</accession>
<reference evidence="1 2" key="1">
    <citation type="journal article" date="2014" name="Genome Announc.">
        <title>Draft genome sequence of the pathogenic fungus Scedosporium apiospermum.</title>
        <authorList>
            <person name="Vandeputte P."/>
            <person name="Ghamrawi S."/>
            <person name="Rechenmann M."/>
            <person name="Iltis A."/>
            <person name="Giraud S."/>
            <person name="Fleury M."/>
            <person name="Thornton C."/>
            <person name="Delhaes L."/>
            <person name="Meyer W."/>
            <person name="Papon N."/>
            <person name="Bouchara J.P."/>
        </authorList>
    </citation>
    <scope>NUCLEOTIDE SEQUENCE [LARGE SCALE GENOMIC DNA]</scope>
    <source>
        <strain evidence="1 2">IHEM 14462</strain>
    </source>
</reference>
<sequence length="81" mass="9378">MAFDNGTSGLAFYRSATKTSAHDLPCKVSCKFCRTPIMDEGRNMALIFPTLIKFRSEEERQLFKPRLMIKVEPYEEMRIPS</sequence>
<dbReference type="GeneID" id="27721814"/>
<dbReference type="HOGENOM" id="CLU_2575219_0_0_1"/>
<name>A0A084GBF7_PSEDA</name>
<dbReference type="Proteomes" id="UP000028545">
    <property type="component" value="Unassembled WGS sequence"/>
</dbReference>
<organism evidence="1 2">
    <name type="scientific">Pseudallescheria apiosperma</name>
    <name type="common">Scedosporium apiospermum</name>
    <dbReference type="NCBI Taxonomy" id="563466"/>
    <lineage>
        <taxon>Eukaryota</taxon>
        <taxon>Fungi</taxon>
        <taxon>Dikarya</taxon>
        <taxon>Ascomycota</taxon>
        <taxon>Pezizomycotina</taxon>
        <taxon>Sordariomycetes</taxon>
        <taxon>Hypocreomycetidae</taxon>
        <taxon>Microascales</taxon>
        <taxon>Microascaceae</taxon>
        <taxon>Scedosporium</taxon>
    </lineage>
</organism>
<dbReference type="EMBL" id="JOWA01000087">
    <property type="protein sequence ID" value="KEZ44669.1"/>
    <property type="molecule type" value="Genomic_DNA"/>
</dbReference>
<comment type="caution">
    <text evidence="1">The sequence shown here is derived from an EMBL/GenBank/DDBJ whole genome shotgun (WGS) entry which is preliminary data.</text>
</comment>
<keyword evidence="2" id="KW-1185">Reference proteome</keyword>
<dbReference type="AlphaFoldDB" id="A0A084GBF7"/>
<dbReference type="VEuPathDB" id="FungiDB:SAPIO_CDS2742"/>
<protein>
    <recommendedName>
        <fullName evidence="3">CENP-V/GFA domain-containing protein</fullName>
    </recommendedName>
</protein>
<dbReference type="OrthoDB" id="9970124at2759"/>
<dbReference type="RefSeq" id="XP_016644468.1">
    <property type="nucleotide sequence ID" value="XM_016785686.1"/>
</dbReference>